<dbReference type="InterPro" id="IPR002182">
    <property type="entry name" value="NB-ARC"/>
</dbReference>
<dbReference type="GO" id="GO:0043531">
    <property type="term" value="F:ADP binding"/>
    <property type="evidence" value="ECO:0007669"/>
    <property type="project" value="InterPro"/>
</dbReference>
<dbReference type="PANTHER" id="PTHR11017">
    <property type="entry name" value="LEUCINE-RICH REPEAT-CONTAINING PROTEIN"/>
    <property type="match status" value="1"/>
</dbReference>
<evidence type="ECO:0000313" key="3">
    <source>
        <dbReference type="Proteomes" id="UP001489004"/>
    </source>
</evidence>
<dbReference type="Gene3D" id="3.40.50.10140">
    <property type="entry name" value="Toll/interleukin-1 receptor homology (TIR) domain"/>
    <property type="match status" value="1"/>
</dbReference>
<dbReference type="PANTHER" id="PTHR11017:SF385">
    <property type="entry name" value="DISEASE RESISTANCE PROTEIN (TIR-NBS-LRR CLASS)-RELATED"/>
    <property type="match status" value="1"/>
</dbReference>
<dbReference type="GO" id="GO:0007165">
    <property type="term" value="P:signal transduction"/>
    <property type="evidence" value="ECO:0007669"/>
    <property type="project" value="InterPro"/>
</dbReference>
<dbReference type="InterPro" id="IPR003593">
    <property type="entry name" value="AAA+_ATPase"/>
</dbReference>
<dbReference type="SMART" id="SM00382">
    <property type="entry name" value="AAA"/>
    <property type="match status" value="1"/>
</dbReference>
<dbReference type="Pfam" id="PF00931">
    <property type="entry name" value="NB-ARC"/>
    <property type="match status" value="1"/>
</dbReference>
<dbReference type="EMBL" id="JALJOR010000019">
    <property type="protein sequence ID" value="KAK9804000.1"/>
    <property type="molecule type" value="Genomic_DNA"/>
</dbReference>
<evidence type="ECO:0000259" key="1">
    <source>
        <dbReference type="PROSITE" id="PS50104"/>
    </source>
</evidence>
<dbReference type="PROSITE" id="PS50104">
    <property type="entry name" value="TIR"/>
    <property type="match status" value="1"/>
</dbReference>
<protein>
    <recommendedName>
        <fullName evidence="1">TIR domain-containing protein</fullName>
    </recommendedName>
</protein>
<sequence length="406" mass="44568">MQASLRGATIQLMVLSPNYQASWWCMEELRIAMETPHKVKPVFFDMKPGAKDKQLLKVALTKMKQVLPRTPDTLLQTWQQSLSGLESIGSVTGWEYKPNQQSEAELMDKVTGDLLTVLTGKKRVLSALVGMDDRVPEILQRPEMHQDKRMKILGLTGMGGIGKTTLATALYNRLLPGIASSCCFPADVRSCAAEAGGLQKMQQYLLQQLCGWMDAPLPRDVEEGKSLLQQRVGGAKVLLVLDDVAAGSRALEALLVTNTLAAGSCILITSREREQLQAAGCELIVDVGLLKDEQARQLFCLHAFPDGPVPEGLAGLAEKVVTACAGLPLTLKVLGRYLQRKPNNIWLEALRSLTRAKDLPDSDEKVFRRLRISYDGLDWEEQQMFLDVACLLLGRSAAAAKSVWAG</sequence>
<dbReference type="SUPFAM" id="SSF52200">
    <property type="entry name" value="Toll/Interleukin receptor TIR domain"/>
    <property type="match status" value="1"/>
</dbReference>
<name>A0AAW1P2P5_9CHLO</name>
<dbReference type="Pfam" id="PF01582">
    <property type="entry name" value="TIR"/>
    <property type="match status" value="1"/>
</dbReference>
<dbReference type="InterPro" id="IPR042197">
    <property type="entry name" value="Apaf_helical"/>
</dbReference>
<dbReference type="SUPFAM" id="SSF52540">
    <property type="entry name" value="P-loop containing nucleoside triphosphate hydrolases"/>
    <property type="match status" value="1"/>
</dbReference>
<dbReference type="GO" id="GO:0006952">
    <property type="term" value="P:defense response"/>
    <property type="evidence" value="ECO:0007669"/>
    <property type="project" value="InterPro"/>
</dbReference>
<evidence type="ECO:0000313" key="2">
    <source>
        <dbReference type="EMBL" id="KAK9804000.1"/>
    </source>
</evidence>
<dbReference type="InterPro" id="IPR000157">
    <property type="entry name" value="TIR_dom"/>
</dbReference>
<proteinExistence type="predicted"/>
<accession>A0AAW1P2P5</accession>
<dbReference type="Gene3D" id="3.40.50.300">
    <property type="entry name" value="P-loop containing nucleotide triphosphate hydrolases"/>
    <property type="match status" value="1"/>
</dbReference>
<dbReference type="Proteomes" id="UP001489004">
    <property type="component" value="Unassembled WGS sequence"/>
</dbReference>
<dbReference type="InterPro" id="IPR044974">
    <property type="entry name" value="Disease_R_plants"/>
</dbReference>
<dbReference type="PRINTS" id="PR00364">
    <property type="entry name" value="DISEASERSIST"/>
</dbReference>
<dbReference type="InterPro" id="IPR027417">
    <property type="entry name" value="P-loop_NTPase"/>
</dbReference>
<dbReference type="InterPro" id="IPR035897">
    <property type="entry name" value="Toll_tir_struct_dom_sf"/>
</dbReference>
<dbReference type="AlphaFoldDB" id="A0AAW1P2P5"/>
<gene>
    <name evidence="2" type="ORF">WJX72_011654</name>
</gene>
<organism evidence="2 3">
    <name type="scientific">[Myrmecia] bisecta</name>
    <dbReference type="NCBI Taxonomy" id="41462"/>
    <lineage>
        <taxon>Eukaryota</taxon>
        <taxon>Viridiplantae</taxon>
        <taxon>Chlorophyta</taxon>
        <taxon>core chlorophytes</taxon>
        <taxon>Trebouxiophyceae</taxon>
        <taxon>Trebouxiales</taxon>
        <taxon>Trebouxiaceae</taxon>
        <taxon>Myrmecia</taxon>
    </lineage>
</organism>
<reference evidence="2 3" key="1">
    <citation type="journal article" date="2024" name="Nat. Commun.">
        <title>Phylogenomics reveals the evolutionary origins of lichenization in chlorophyte algae.</title>
        <authorList>
            <person name="Puginier C."/>
            <person name="Libourel C."/>
            <person name="Otte J."/>
            <person name="Skaloud P."/>
            <person name="Haon M."/>
            <person name="Grisel S."/>
            <person name="Petersen M."/>
            <person name="Berrin J.G."/>
            <person name="Delaux P.M."/>
            <person name="Dal Grande F."/>
            <person name="Keller J."/>
        </authorList>
    </citation>
    <scope>NUCLEOTIDE SEQUENCE [LARGE SCALE GENOMIC DNA]</scope>
    <source>
        <strain evidence="2 3">SAG 2043</strain>
    </source>
</reference>
<comment type="caution">
    <text evidence="2">The sequence shown here is derived from an EMBL/GenBank/DDBJ whole genome shotgun (WGS) entry which is preliminary data.</text>
</comment>
<feature type="domain" description="TIR" evidence="1">
    <location>
        <begin position="1"/>
        <end position="85"/>
    </location>
</feature>
<keyword evidence="3" id="KW-1185">Reference proteome</keyword>
<dbReference type="Gene3D" id="1.10.8.430">
    <property type="entry name" value="Helical domain of apoptotic protease-activating factors"/>
    <property type="match status" value="1"/>
</dbReference>